<dbReference type="InterPro" id="IPR032675">
    <property type="entry name" value="LRR_dom_sf"/>
</dbReference>
<dbReference type="PANTHER" id="PTHR36766">
    <property type="entry name" value="PLANT BROAD-SPECTRUM MILDEW RESISTANCE PROTEIN RPW8"/>
    <property type="match status" value="1"/>
</dbReference>
<sequence length="177" mass="20470">METLSNLTSLARLSIYGCGEDLRCEGLLPLLTRGQLSHLDVQRIPNFFGAWDPMWGMQEEQNKRTESKLQYLETDEALFADQEIARFTKEQEEAFHHLTSLQQLRFWRCDKLQHLPAGLNKLQHLKRLGIWRCPALRSLPKEGLPSSLRELDVEDCGTKELTEHCKQLRGTIPKVTL</sequence>
<accession>A0A3B6CDD8</accession>
<dbReference type="SMR" id="A0A3B6CDD8"/>
<keyword evidence="2" id="KW-1185">Reference proteome</keyword>
<dbReference type="EnsemblPlants" id="TraesCS2B02G496900.1">
    <property type="protein sequence ID" value="TraesCS2B02G496900.1.cds1"/>
    <property type="gene ID" value="TraesCS2B02G496900"/>
</dbReference>
<evidence type="ECO:0000313" key="1">
    <source>
        <dbReference type="EnsemblPlants" id="TraesCS2B02G496900.1.cds1"/>
    </source>
</evidence>
<reference evidence="1" key="1">
    <citation type="submission" date="2018-08" db="EMBL/GenBank/DDBJ databases">
        <authorList>
            <person name="Rossello M."/>
        </authorList>
    </citation>
    <scope>NUCLEOTIDE SEQUENCE [LARGE SCALE GENOMIC DNA]</scope>
    <source>
        <strain evidence="1">cv. Chinese Spring</strain>
    </source>
</reference>
<organism evidence="1">
    <name type="scientific">Triticum aestivum</name>
    <name type="common">Wheat</name>
    <dbReference type="NCBI Taxonomy" id="4565"/>
    <lineage>
        <taxon>Eukaryota</taxon>
        <taxon>Viridiplantae</taxon>
        <taxon>Streptophyta</taxon>
        <taxon>Embryophyta</taxon>
        <taxon>Tracheophyta</taxon>
        <taxon>Spermatophyta</taxon>
        <taxon>Magnoliopsida</taxon>
        <taxon>Liliopsida</taxon>
        <taxon>Poales</taxon>
        <taxon>Poaceae</taxon>
        <taxon>BOP clade</taxon>
        <taxon>Pooideae</taxon>
        <taxon>Triticodae</taxon>
        <taxon>Triticeae</taxon>
        <taxon>Triticinae</taxon>
        <taxon>Triticum</taxon>
    </lineage>
</organism>
<dbReference type="SUPFAM" id="SSF52047">
    <property type="entry name" value="RNI-like"/>
    <property type="match status" value="1"/>
</dbReference>
<dbReference type="OrthoDB" id="695275at2759"/>
<dbReference type="PANTHER" id="PTHR36766:SF30">
    <property type="entry name" value="TIR-NBS TYPE DISEASE RESISTANCE PROTEIN-RELATED"/>
    <property type="match status" value="1"/>
</dbReference>
<dbReference type="Gene3D" id="3.80.10.10">
    <property type="entry name" value="Ribonuclease Inhibitor"/>
    <property type="match status" value="1"/>
</dbReference>
<proteinExistence type="predicted"/>
<name>A0A3B6CDD8_WHEAT</name>
<dbReference type="Gramene" id="TraesCS2B02G496900.1">
    <property type="protein sequence ID" value="TraesCS2B02G496900.1.cds1"/>
    <property type="gene ID" value="TraesCS2B02G496900"/>
</dbReference>
<dbReference type="AlphaFoldDB" id="A0A3B6CDD8"/>
<protein>
    <submittedName>
        <fullName evidence="1">Uncharacterized protein</fullName>
    </submittedName>
</protein>
<dbReference type="Gramene" id="TraesCS2B03G1251000.1">
    <property type="protein sequence ID" value="TraesCS2B03G1251000.1.CDS1"/>
    <property type="gene ID" value="TraesCS2B03G1251000"/>
</dbReference>
<dbReference type="Proteomes" id="UP000019116">
    <property type="component" value="Chromosome 2B"/>
</dbReference>
<reference evidence="1" key="2">
    <citation type="submission" date="2018-10" db="UniProtKB">
        <authorList>
            <consortium name="EnsemblPlants"/>
        </authorList>
    </citation>
    <scope>IDENTIFICATION</scope>
</reference>
<evidence type="ECO:0000313" key="2">
    <source>
        <dbReference type="Proteomes" id="UP000019116"/>
    </source>
</evidence>
<dbReference type="STRING" id="4565.A0A3B6CDD8"/>